<keyword evidence="5" id="KW-0731">Sigma factor</keyword>
<keyword evidence="2" id="KW-0963">Cytoplasm</keyword>
<keyword evidence="6" id="KW-0238">DNA-binding</keyword>
<evidence type="ECO:0000313" key="10">
    <source>
        <dbReference type="EMBL" id="SUZ87171.1"/>
    </source>
</evidence>
<feature type="domain" description="RNA polymerase sigma-70" evidence="8">
    <location>
        <begin position="81"/>
        <end position="94"/>
    </location>
</feature>
<proteinExistence type="inferred from homology"/>
<reference evidence="10" key="1">
    <citation type="submission" date="2018-05" db="EMBL/GenBank/DDBJ databases">
        <authorList>
            <person name="Lanie J.A."/>
            <person name="Ng W.-L."/>
            <person name="Kazmierczak K.M."/>
            <person name="Andrzejewski T.M."/>
            <person name="Davidsen T.M."/>
            <person name="Wayne K.J."/>
            <person name="Tettelin H."/>
            <person name="Glass J.I."/>
            <person name="Rusch D."/>
            <person name="Podicherti R."/>
            <person name="Tsui H.-C.T."/>
            <person name="Winkler M.E."/>
        </authorList>
    </citation>
    <scope>NUCLEOTIDE SEQUENCE</scope>
</reference>
<evidence type="ECO:0000256" key="4">
    <source>
        <dbReference type="ARBA" id="ARBA00023016"/>
    </source>
</evidence>
<evidence type="ECO:0000256" key="5">
    <source>
        <dbReference type="ARBA" id="ARBA00023082"/>
    </source>
</evidence>
<accession>A0A381R603</accession>
<evidence type="ECO:0000256" key="6">
    <source>
        <dbReference type="ARBA" id="ARBA00023125"/>
    </source>
</evidence>
<evidence type="ECO:0000256" key="1">
    <source>
        <dbReference type="ARBA" id="ARBA00007788"/>
    </source>
</evidence>
<evidence type="ECO:0000259" key="8">
    <source>
        <dbReference type="PROSITE" id="PS00715"/>
    </source>
</evidence>
<sequence length="287" mass="33051">MTKELTINQDEIFIGPLGSLGAYINIVNQVPVLSKEEEKRLALSYQNDNDLDAARRLIMSQLRFVVYIARGYSGYGLSLADLIQEGNIGLMKAVKRFDPDRGFRLVTYAVHWIRAEIHEFIFNNWKLVKVATTKAQRKLFFNLRKNKKNLGWLSKQETESIAKDLGVKPKEVTLMEQKFASKDLAFDLRDNNNEDEYVAPAGYLPSPNADPAETLQESDWLTKNTEALTLAMKNLDERSKNILKSRWLEEKKPTLKDLSKKYNISIERVRQIEENAIKILRETLIEA</sequence>
<dbReference type="PROSITE" id="PS00715">
    <property type="entry name" value="SIGMA70_1"/>
    <property type="match status" value="1"/>
</dbReference>
<keyword evidence="4" id="KW-0346">Stress response</keyword>
<dbReference type="GO" id="GO:0006352">
    <property type="term" value="P:DNA-templated transcription initiation"/>
    <property type="evidence" value="ECO:0007669"/>
    <property type="project" value="InterPro"/>
</dbReference>
<dbReference type="InterPro" id="IPR000943">
    <property type="entry name" value="RNA_pol_sigma70"/>
</dbReference>
<comment type="similarity">
    <text evidence="1">Belongs to the sigma-70 factor family.</text>
</comment>
<organism evidence="10">
    <name type="scientific">marine metagenome</name>
    <dbReference type="NCBI Taxonomy" id="408172"/>
    <lineage>
        <taxon>unclassified sequences</taxon>
        <taxon>metagenomes</taxon>
        <taxon>ecological metagenomes</taxon>
    </lineage>
</organism>
<dbReference type="PANTHER" id="PTHR30376">
    <property type="entry name" value="SIGMA FACTOR RPOH HEAT SHOCK RELATED"/>
    <property type="match status" value="1"/>
</dbReference>
<dbReference type="InterPro" id="IPR014284">
    <property type="entry name" value="RNA_pol_sigma-70_dom"/>
</dbReference>
<dbReference type="InterPro" id="IPR050813">
    <property type="entry name" value="Sigma-70_Factor"/>
</dbReference>
<dbReference type="Pfam" id="PF04542">
    <property type="entry name" value="Sigma70_r2"/>
    <property type="match status" value="1"/>
</dbReference>
<dbReference type="EMBL" id="UINC01001712">
    <property type="protein sequence ID" value="SUZ87171.1"/>
    <property type="molecule type" value="Genomic_DNA"/>
</dbReference>
<evidence type="ECO:0000256" key="3">
    <source>
        <dbReference type="ARBA" id="ARBA00023015"/>
    </source>
</evidence>
<dbReference type="PROSITE" id="PS00716">
    <property type="entry name" value="SIGMA70_2"/>
    <property type="match status" value="1"/>
</dbReference>
<dbReference type="Pfam" id="PF04545">
    <property type="entry name" value="Sigma70_r4"/>
    <property type="match status" value="1"/>
</dbReference>
<name>A0A381R603_9ZZZZ</name>
<dbReference type="NCBIfam" id="TIGR02392">
    <property type="entry name" value="rpoH_proteo"/>
    <property type="match status" value="1"/>
</dbReference>
<dbReference type="PRINTS" id="PR00046">
    <property type="entry name" value="SIGMA70FCT"/>
</dbReference>
<dbReference type="AlphaFoldDB" id="A0A381R603"/>
<dbReference type="PANTHER" id="PTHR30376:SF3">
    <property type="entry name" value="RNA POLYMERASE SIGMA FACTOR RPOH"/>
    <property type="match status" value="1"/>
</dbReference>
<dbReference type="CDD" id="cd06171">
    <property type="entry name" value="Sigma70_r4"/>
    <property type="match status" value="1"/>
</dbReference>
<dbReference type="InterPro" id="IPR012759">
    <property type="entry name" value="RNA_pol_sigma_RpoH_proteobac"/>
</dbReference>
<dbReference type="FunFam" id="1.20.120.1810:FF:000001">
    <property type="entry name" value="RNA polymerase sigma factor RpoH"/>
    <property type="match status" value="1"/>
</dbReference>
<dbReference type="InterPro" id="IPR013325">
    <property type="entry name" value="RNA_pol_sigma_r2"/>
</dbReference>
<dbReference type="SUPFAM" id="SSF88946">
    <property type="entry name" value="Sigma2 domain of RNA polymerase sigma factors"/>
    <property type="match status" value="1"/>
</dbReference>
<keyword evidence="7" id="KW-0804">Transcription</keyword>
<dbReference type="NCBIfam" id="NF005143">
    <property type="entry name" value="PRK06596.1"/>
    <property type="match status" value="1"/>
</dbReference>
<gene>
    <name evidence="10" type="ORF">METZ01_LOCUS40025</name>
</gene>
<dbReference type="GO" id="GO:0003677">
    <property type="term" value="F:DNA binding"/>
    <property type="evidence" value="ECO:0007669"/>
    <property type="project" value="UniProtKB-KW"/>
</dbReference>
<dbReference type="PIRSF" id="PIRSF000770">
    <property type="entry name" value="RNA_pol_sigma-SigE/K"/>
    <property type="match status" value="1"/>
</dbReference>
<dbReference type="InterPro" id="IPR007627">
    <property type="entry name" value="RNA_pol_sigma70_r2"/>
</dbReference>
<evidence type="ECO:0000256" key="2">
    <source>
        <dbReference type="ARBA" id="ARBA00022490"/>
    </source>
</evidence>
<dbReference type="Gene3D" id="1.20.140.160">
    <property type="match status" value="1"/>
</dbReference>
<evidence type="ECO:0000259" key="9">
    <source>
        <dbReference type="PROSITE" id="PS00716"/>
    </source>
</evidence>
<dbReference type="InterPro" id="IPR007630">
    <property type="entry name" value="RNA_pol_sigma70_r4"/>
</dbReference>
<evidence type="ECO:0000256" key="7">
    <source>
        <dbReference type="ARBA" id="ARBA00023163"/>
    </source>
</evidence>
<feature type="domain" description="RNA polymerase sigma-70" evidence="9">
    <location>
        <begin position="254"/>
        <end position="280"/>
    </location>
</feature>
<dbReference type="NCBIfam" id="TIGR02937">
    <property type="entry name" value="sigma70-ECF"/>
    <property type="match status" value="1"/>
</dbReference>
<dbReference type="SUPFAM" id="SSF88659">
    <property type="entry name" value="Sigma3 and sigma4 domains of RNA polymerase sigma factors"/>
    <property type="match status" value="1"/>
</dbReference>
<dbReference type="Gene3D" id="1.20.120.1810">
    <property type="match status" value="1"/>
</dbReference>
<dbReference type="InterPro" id="IPR013324">
    <property type="entry name" value="RNA_pol_sigma_r3/r4-like"/>
</dbReference>
<dbReference type="GO" id="GO:0016987">
    <property type="term" value="F:sigma factor activity"/>
    <property type="evidence" value="ECO:0007669"/>
    <property type="project" value="UniProtKB-KW"/>
</dbReference>
<keyword evidence="3" id="KW-0805">Transcription regulation</keyword>
<protein>
    <recommendedName>
        <fullName evidence="8 9">RNA polymerase sigma-70 domain-containing protein</fullName>
    </recommendedName>
</protein>